<dbReference type="AlphaFoldDB" id="A0AAN6W221"/>
<reference evidence="2" key="1">
    <citation type="journal article" date="2023" name="Mol. Phylogenet. Evol.">
        <title>Genome-scale phylogeny and comparative genomics of the fungal order Sordariales.</title>
        <authorList>
            <person name="Hensen N."/>
            <person name="Bonometti L."/>
            <person name="Westerberg I."/>
            <person name="Brannstrom I.O."/>
            <person name="Guillou S."/>
            <person name="Cros-Aarteil S."/>
            <person name="Calhoun S."/>
            <person name="Haridas S."/>
            <person name="Kuo A."/>
            <person name="Mondo S."/>
            <person name="Pangilinan J."/>
            <person name="Riley R."/>
            <person name="LaButti K."/>
            <person name="Andreopoulos B."/>
            <person name="Lipzen A."/>
            <person name="Chen C."/>
            <person name="Yan M."/>
            <person name="Daum C."/>
            <person name="Ng V."/>
            <person name="Clum A."/>
            <person name="Steindorff A."/>
            <person name="Ohm R.A."/>
            <person name="Martin F."/>
            <person name="Silar P."/>
            <person name="Natvig D.O."/>
            <person name="Lalanne C."/>
            <person name="Gautier V."/>
            <person name="Ament-Velasquez S.L."/>
            <person name="Kruys A."/>
            <person name="Hutchinson M.I."/>
            <person name="Powell A.J."/>
            <person name="Barry K."/>
            <person name="Miller A.N."/>
            <person name="Grigoriev I.V."/>
            <person name="Debuchy R."/>
            <person name="Gladieux P."/>
            <person name="Hiltunen Thoren M."/>
            <person name="Johannesson H."/>
        </authorList>
    </citation>
    <scope>NUCLEOTIDE SEQUENCE</scope>
    <source>
        <strain evidence="2">CBS 892.96</strain>
    </source>
</reference>
<comment type="caution">
    <text evidence="2">The sequence shown here is derived from an EMBL/GenBank/DDBJ whole genome shotgun (WGS) entry which is preliminary data.</text>
</comment>
<gene>
    <name evidence="2" type="ORF">QBC36DRAFT_313833</name>
</gene>
<dbReference type="EMBL" id="MU866340">
    <property type="protein sequence ID" value="KAK4173488.1"/>
    <property type="molecule type" value="Genomic_DNA"/>
</dbReference>
<feature type="region of interest" description="Disordered" evidence="1">
    <location>
        <begin position="118"/>
        <end position="201"/>
    </location>
</feature>
<sequence length="201" mass="23052">MAGESDEGTQAVIEQPMARIGELEARASQDHENVAANSHEFCHENRHAKIEAPERYGGGKEELGRTDALRSEINDKGLIQLFYNGLKDEVKDELYREERPDTIDKYIAIAIRIDDRQFQRRMEKRRARQSRDSTNDYTDSDYTHEYRPQSKVSPVKADSEGNDHSTCSHSTDNRSEPDYVNTGPVRLAGTTLEYDSERKEQ</sequence>
<keyword evidence="3" id="KW-1185">Reference proteome</keyword>
<proteinExistence type="predicted"/>
<protein>
    <submittedName>
        <fullName evidence="2">Uncharacterized protein</fullName>
    </submittedName>
</protein>
<evidence type="ECO:0000256" key="1">
    <source>
        <dbReference type="SAM" id="MobiDB-lite"/>
    </source>
</evidence>
<accession>A0AAN6W221</accession>
<evidence type="ECO:0000313" key="2">
    <source>
        <dbReference type="EMBL" id="KAK4173488.1"/>
    </source>
</evidence>
<name>A0AAN6W221_9PEZI</name>
<reference evidence="2" key="2">
    <citation type="submission" date="2023-05" db="EMBL/GenBank/DDBJ databases">
        <authorList>
            <consortium name="Lawrence Berkeley National Laboratory"/>
            <person name="Steindorff A."/>
            <person name="Hensen N."/>
            <person name="Bonometti L."/>
            <person name="Westerberg I."/>
            <person name="Brannstrom I.O."/>
            <person name="Guillou S."/>
            <person name="Cros-Aarteil S."/>
            <person name="Calhoun S."/>
            <person name="Haridas S."/>
            <person name="Kuo A."/>
            <person name="Mondo S."/>
            <person name="Pangilinan J."/>
            <person name="Riley R."/>
            <person name="Labutti K."/>
            <person name="Andreopoulos B."/>
            <person name="Lipzen A."/>
            <person name="Chen C."/>
            <person name="Yanf M."/>
            <person name="Daum C."/>
            <person name="Ng V."/>
            <person name="Clum A."/>
            <person name="Ohm R."/>
            <person name="Martin F."/>
            <person name="Silar P."/>
            <person name="Natvig D."/>
            <person name="Lalanne C."/>
            <person name="Gautier V."/>
            <person name="Ament-Velasquez S.L."/>
            <person name="Kruys A."/>
            <person name="Hutchinson M.I."/>
            <person name="Powell A.J."/>
            <person name="Barry K."/>
            <person name="Miller A.N."/>
            <person name="Grigoriev I.V."/>
            <person name="Debuchy R."/>
            <person name="Gladieux P."/>
            <person name="Thoren M.H."/>
            <person name="Johannesson H."/>
        </authorList>
    </citation>
    <scope>NUCLEOTIDE SEQUENCE</scope>
    <source>
        <strain evidence="2">CBS 892.96</strain>
    </source>
</reference>
<organism evidence="2 3">
    <name type="scientific">Triangularia setosa</name>
    <dbReference type="NCBI Taxonomy" id="2587417"/>
    <lineage>
        <taxon>Eukaryota</taxon>
        <taxon>Fungi</taxon>
        <taxon>Dikarya</taxon>
        <taxon>Ascomycota</taxon>
        <taxon>Pezizomycotina</taxon>
        <taxon>Sordariomycetes</taxon>
        <taxon>Sordariomycetidae</taxon>
        <taxon>Sordariales</taxon>
        <taxon>Podosporaceae</taxon>
        <taxon>Triangularia</taxon>
    </lineage>
</organism>
<evidence type="ECO:0000313" key="3">
    <source>
        <dbReference type="Proteomes" id="UP001302321"/>
    </source>
</evidence>
<dbReference type="Proteomes" id="UP001302321">
    <property type="component" value="Unassembled WGS sequence"/>
</dbReference>